<accession>A0A2W5DIK6</accession>
<comment type="caution">
    <text evidence="2">The sequence shown here is derived from an EMBL/GenBank/DDBJ whole genome shotgun (WGS) entry which is preliminary data.</text>
</comment>
<reference evidence="2 3" key="1">
    <citation type="submission" date="2017-08" db="EMBL/GenBank/DDBJ databases">
        <title>Infants hospitalized years apart are colonized by the same room-sourced microbial strains.</title>
        <authorList>
            <person name="Brooks B."/>
            <person name="Olm M.R."/>
            <person name="Firek B.A."/>
            <person name="Baker R."/>
            <person name="Thomas B.C."/>
            <person name="Morowitz M.J."/>
            <person name="Banfield J.F."/>
        </authorList>
    </citation>
    <scope>NUCLEOTIDE SEQUENCE [LARGE SCALE GENOMIC DNA]</scope>
    <source>
        <strain evidence="2">S2_012_000_R2_81</strain>
    </source>
</reference>
<proteinExistence type="predicted"/>
<evidence type="ECO:0000313" key="2">
    <source>
        <dbReference type="EMBL" id="PZP30433.1"/>
    </source>
</evidence>
<dbReference type="Proteomes" id="UP000249633">
    <property type="component" value="Unassembled WGS sequence"/>
</dbReference>
<keyword evidence="1" id="KW-1133">Transmembrane helix</keyword>
<evidence type="ECO:0000256" key="1">
    <source>
        <dbReference type="SAM" id="Phobius"/>
    </source>
</evidence>
<dbReference type="AlphaFoldDB" id="A0A2W5DIK6"/>
<sequence>MKQEIKDISVQSLVAMPTSLWALITSLTLAQWIALVLGALQAAYLLRKWWREETEWGIKLRRLTGHRASRDSALPELEP</sequence>
<evidence type="ECO:0000313" key="3">
    <source>
        <dbReference type="Proteomes" id="UP000249633"/>
    </source>
</evidence>
<keyword evidence="1" id="KW-0472">Membrane</keyword>
<protein>
    <submittedName>
        <fullName evidence="2">Uncharacterized protein</fullName>
    </submittedName>
</protein>
<dbReference type="EMBL" id="QFOD01000014">
    <property type="protein sequence ID" value="PZP30433.1"/>
    <property type="molecule type" value="Genomic_DNA"/>
</dbReference>
<name>A0A2W5DIK6_9BURK</name>
<organism evidence="2 3">
    <name type="scientific">Roseateles depolymerans</name>
    <dbReference type="NCBI Taxonomy" id="76731"/>
    <lineage>
        <taxon>Bacteria</taxon>
        <taxon>Pseudomonadati</taxon>
        <taxon>Pseudomonadota</taxon>
        <taxon>Betaproteobacteria</taxon>
        <taxon>Burkholderiales</taxon>
        <taxon>Sphaerotilaceae</taxon>
        <taxon>Roseateles</taxon>
    </lineage>
</organism>
<keyword evidence="1" id="KW-0812">Transmembrane</keyword>
<gene>
    <name evidence="2" type="ORF">DI603_15020</name>
</gene>
<feature type="transmembrane region" description="Helical" evidence="1">
    <location>
        <begin position="20"/>
        <end position="46"/>
    </location>
</feature>